<evidence type="ECO:0000259" key="11">
    <source>
        <dbReference type="Pfam" id="PF08263"/>
    </source>
</evidence>
<protein>
    <recommendedName>
        <fullName evidence="11">Leucine-rich repeat-containing N-terminal plant-type domain-containing protein</fullName>
    </recommendedName>
</protein>
<keyword evidence="13" id="KW-1185">Reference proteome</keyword>
<evidence type="ECO:0000256" key="3">
    <source>
        <dbReference type="ARBA" id="ARBA00022692"/>
    </source>
</evidence>
<keyword evidence="7" id="KW-0472">Membrane</keyword>
<dbReference type="InParanoid" id="A0A7J7CAP0"/>
<dbReference type="PANTHER" id="PTHR48063:SF98">
    <property type="entry name" value="LRR RECEPTOR-LIKE SERINE_THREONINE-PROTEIN KINASE FLS2"/>
    <property type="match status" value="1"/>
</dbReference>
<evidence type="ECO:0000256" key="2">
    <source>
        <dbReference type="ARBA" id="ARBA00022614"/>
    </source>
</evidence>
<evidence type="ECO:0000256" key="6">
    <source>
        <dbReference type="ARBA" id="ARBA00022989"/>
    </source>
</evidence>
<dbReference type="InterPro" id="IPR013210">
    <property type="entry name" value="LRR_N_plant-typ"/>
</dbReference>
<evidence type="ECO:0000256" key="10">
    <source>
        <dbReference type="SAM" id="SignalP"/>
    </source>
</evidence>
<evidence type="ECO:0000256" key="4">
    <source>
        <dbReference type="ARBA" id="ARBA00022729"/>
    </source>
</evidence>
<accession>A0A7J7CAP0</accession>
<dbReference type="EMBL" id="JAAARO010000019">
    <property type="protein sequence ID" value="KAF5731160.1"/>
    <property type="molecule type" value="Genomic_DNA"/>
</dbReference>
<dbReference type="InterPro" id="IPR032675">
    <property type="entry name" value="LRR_dom_sf"/>
</dbReference>
<dbReference type="Pfam" id="PF08263">
    <property type="entry name" value="LRRNT_2"/>
    <property type="match status" value="1"/>
</dbReference>
<dbReference type="SUPFAM" id="SSF52058">
    <property type="entry name" value="L domain-like"/>
    <property type="match status" value="1"/>
</dbReference>
<dbReference type="InterPro" id="IPR046956">
    <property type="entry name" value="RLP23-like"/>
</dbReference>
<keyword evidence="2" id="KW-0433">Leucine-rich repeat</keyword>
<feature type="chain" id="PRO_5029685645" description="Leucine-rich repeat-containing N-terminal plant-type domain-containing protein" evidence="10">
    <location>
        <begin position="26"/>
        <end position="187"/>
    </location>
</feature>
<evidence type="ECO:0000256" key="9">
    <source>
        <dbReference type="ARBA" id="ARBA00023180"/>
    </source>
</evidence>
<evidence type="ECO:0000256" key="5">
    <source>
        <dbReference type="ARBA" id="ARBA00022737"/>
    </source>
</evidence>
<reference evidence="12 13" key="1">
    <citation type="journal article" date="2020" name="Nat. Commun.">
        <title>Genome of Tripterygium wilfordii and identification of cytochrome P450 involved in triptolide biosynthesis.</title>
        <authorList>
            <person name="Tu L."/>
            <person name="Su P."/>
            <person name="Zhang Z."/>
            <person name="Gao L."/>
            <person name="Wang J."/>
            <person name="Hu T."/>
            <person name="Zhou J."/>
            <person name="Zhang Y."/>
            <person name="Zhao Y."/>
            <person name="Liu Y."/>
            <person name="Song Y."/>
            <person name="Tong Y."/>
            <person name="Lu Y."/>
            <person name="Yang J."/>
            <person name="Xu C."/>
            <person name="Jia M."/>
            <person name="Peters R.J."/>
            <person name="Huang L."/>
            <person name="Gao W."/>
        </authorList>
    </citation>
    <scope>NUCLEOTIDE SEQUENCE [LARGE SCALE GENOMIC DNA]</scope>
    <source>
        <strain evidence="13">cv. XIE 37</strain>
        <tissue evidence="12">Leaf</tissue>
    </source>
</reference>
<organism evidence="12 13">
    <name type="scientific">Tripterygium wilfordii</name>
    <name type="common">Thunder God vine</name>
    <dbReference type="NCBI Taxonomy" id="458696"/>
    <lineage>
        <taxon>Eukaryota</taxon>
        <taxon>Viridiplantae</taxon>
        <taxon>Streptophyta</taxon>
        <taxon>Embryophyta</taxon>
        <taxon>Tracheophyta</taxon>
        <taxon>Spermatophyta</taxon>
        <taxon>Magnoliopsida</taxon>
        <taxon>eudicotyledons</taxon>
        <taxon>Gunneridae</taxon>
        <taxon>Pentapetalae</taxon>
        <taxon>rosids</taxon>
        <taxon>fabids</taxon>
        <taxon>Celastrales</taxon>
        <taxon>Celastraceae</taxon>
        <taxon>Tripterygium</taxon>
    </lineage>
</organism>
<keyword evidence="8" id="KW-0675">Receptor</keyword>
<dbReference type="GO" id="GO:0016020">
    <property type="term" value="C:membrane"/>
    <property type="evidence" value="ECO:0007669"/>
    <property type="project" value="UniProtKB-SubCell"/>
</dbReference>
<name>A0A7J7CAP0_TRIWF</name>
<proteinExistence type="predicted"/>
<comment type="caution">
    <text evidence="12">The sequence shown here is derived from an EMBL/GenBank/DDBJ whole genome shotgun (WGS) entry which is preliminary data.</text>
</comment>
<dbReference type="AlphaFoldDB" id="A0A7J7CAP0"/>
<keyword evidence="4 10" id="KW-0732">Signal</keyword>
<keyword evidence="9" id="KW-0325">Glycoprotein</keyword>
<dbReference type="PANTHER" id="PTHR48063">
    <property type="entry name" value="LRR RECEPTOR-LIKE KINASE"/>
    <property type="match status" value="1"/>
</dbReference>
<feature type="signal peptide" evidence="10">
    <location>
        <begin position="1"/>
        <end position="25"/>
    </location>
</feature>
<evidence type="ECO:0000256" key="1">
    <source>
        <dbReference type="ARBA" id="ARBA00004479"/>
    </source>
</evidence>
<dbReference type="Pfam" id="PF13855">
    <property type="entry name" value="LRR_8"/>
    <property type="match status" value="1"/>
</dbReference>
<feature type="domain" description="Leucine-rich repeat-containing N-terminal plant-type" evidence="11">
    <location>
        <begin position="39"/>
        <end position="78"/>
    </location>
</feature>
<dbReference type="InterPro" id="IPR001611">
    <property type="entry name" value="Leu-rich_rpt"/>
</dbReference>
<keyword evidence="6" id="KW-1133">Transmembrane helix</keyword>
<dbReference type="Gene3D" id="3.80.10.10">
    <property type="entry name" value="Ribonuclease Inhibitor"/>
    <property type="match status" value="1"/>
</dbReference>
<evidence type="ECO:0000313" key="12">
    <source>
        <dbReference type="EMBL" id="KAF5731160.1"/>
    </source>
</evidence>
<dbReference type="Proteomes" id="UP000593562">
    <property type="component" value="Unassembled WGS sequence"/>
</dbReference>
<evidence type="ECO:0000313" key="13">
    <source>
        <dbReference type="Proteomes" id="UP000593562"/>
    </source>
</evidence>
<keyword evidence="5" id="KW-0677">Repeat</keyword>
<sequence>MMIENFQRKSTLLLIGLLTLASIVGIPSCNGRTSLLCIESERQALLRFKQDIKDPSDRLSSWSAAEEECCQWVDVICDNMTGHVKELHLGNPLVSDWQIQAEFEAFSSFKLRGKINPSLLDLNHLTYLDLSYNDFGGIQIPSFIDSLKKLRYLNLSETGFEGLVPHQLGNLSNLRNLGIRGPEVYFR</sequence>
<evidence type="ECO:0000256" key="7">
    <source>
        <dbReference type="ARBA" id="ARBA00023136"/>
    </source>
</evidence>
<gene>
    <name evidence="12" type="ORF">HS088_TW19G00765</name>
</gene>
<comment type="subcellular location">
    <subcellularLocation>
        <location evidence="1">Membrane</location>
        <topology evidence="1">Single-pass type I membrane protein</topology>
    </subcellularLocation>
</comment>
<evidence type="ECO:0000256" key="8">
    <source>
        <dbReference type="ARBA" id="ARBA00023170"/>
    </source>
</evidence>
<keyword evidence="3" id="KW-0812">Transmembrane</keyword>